<keyword evidence="1" id="KW-0812">Transmembrane</keyword>
<dbReference type="AlphaFoldDB" id="A0A0N0LYA7"/>
<reference evidence="2 3" key="1">
    <citation type="submission" date="2015-08" db="EMBL/GenBank/DDBJ databases">
        <title>Draft Genome Sequence of Pseudoalteromonas porphyrae UCD-SED14.</title>
        <authorList>
            <person name="Coil D.A."/>
            <person name="Jospin G."/>
            <person name="Lee R.D."/>
            <person name="Eisen J.A."/>
        </authorList>
    </citation>
    <scope>NUCLEOTIDE SEQUENCE [LARGE SCALE GENOMIC DNA]</scope>
    <source>
        <strain evidence="2 3">UCD-SED14</strain>
    </source>
</reference>
<accession>A0A0N0LYA7</accession>
<keyword evidence="3" id="KW-1185">Reference proteome</keyword>
<proteinExistence type="predicted"/>
<dbReference type="EMBL" id="LHPH01000017">
    <property type="protein sequence ID" value="KPH61511.1"/>
    <property type="molecule type" value="Genomic_DNA"/>
</dbReference>
<dbReference type="PATRIC" id="fig|187330.3.peg.1266"/>
<keyword evidence="1" id="KW-0472">Membrane</keyword>
<keyword evidence="1" id="KW-1133">Transmembrane helix</keyword>
<feature type="transmembrane region" description="Helical" evidence="1">
    <location>
        <begin position="134"/>
        <end position="151"/>
    </location>
</feature>
<evidence type="ECO:0000313" key="3">
    <source>
        <dbReference type="Proteomes" id="UP000037848"/>
    </source>
</evidence>
<organism evidence="2 3">
    <name type="scientific">Pseudoalteromonas porphyrae</name>
    <dbReference type="NCBI Taxonomy" id="187330"/>
    <lineage>
        <taxon>Bacteria</taxon>
        <taxon>Pseudomonadati</taxon>
        <taxon>Pseudomonadota</taxon>
        <taxon>Gammaproteobacteria</taxon>
        <taxon>Alteromonadales</taxon>
        <taxon>Pseudoalteromonadaceae</taxon>
        <taxon>Pseudoalteromonas</taxon>
    </lineage>
</organism>
<gene>
    <name evidence="2" type="ORF">ADS77_14195</name>
</gene>
<sequence length="155" mass="17344">MGDQSWGEYAAATLVKTSEGEITIKDGENPLDIRQWMALKMQPGILKRIKNGYISVKDTSVEEEAIKEFKCSLFEQLKTEGYSLAQKKCESSNYKDFEQALVKQWLSKEEDAMIESKALREVDSLGIAKSTKNIALFSAVIACVPIVINLVDMIT</sequence>
<evidence type="ECO:0000313" key="2">
    <source>
        <dbReference type="EMBL" id="KPH61511.1"/>
    </source>
</evidence>
<name>A0A0N0LYA7_9GAMM</name>
<evidence type="ECO:0000256" key="1">
    <source>
        <dbReference type="SAM" id="Phobius"/>
    </source>
</evidence>
<comment type="caution">
    <text evidence="2">The sequence shown here is derived from an EMBL/GenBank/DDBJ whole genome shotgun (WGS) entry which is preliminary data.</text>
</comment>
<dbReference type="RefSeq" id="WP_054455003.1">
    <property type="nucleotide sequence ID" value="NZ_LHPH01000017.1"/>
</dbReference>
<protein>
    <submittedName>
        <fullName evidence="2">Uncharacterized protein</fullName>
    </submittedName>
</protein>
<dbReference type="Proteomes" id="UP000037848">
    <property type="component" value="Unassembled WGS sequence"/>
</dbReference>